<dbReference type="EMBL" id="AMZH03016962">
    <property type="protein sequence ID" value="RRT43696.1"/>
    <property type="molecule type" value="Genomic_DNA"/>
</dbReference>
<evidence type="ECO:0000313" key="1">
    <source>
        <dbReference type="EMBL" id="RRT43696.1"/>
    </source>
</evidence>
<dbReference type="Proteomes" id="UP000287651">
    <property type="component" value="Unassembled WGS sequence"/>
</dbReference>
<reference evidence="1 2" key="1">
    <citation type="journal article" date="2014" name="Agronomy (Basel)">
        <title>A Draft Genome Sequence for Ensete ventricosum, the Drought-Tolerant Tree Against Hunger.</title>
        <authorList>
            <person name="Harrison J."/>
            <person name="Moore K.A."/>
            <person name="Paszkiewicz K."/>
            <person name="Jones T."/>
            <person name="Grant M."/>
            <person name="Ambacheew D."/>
            <person name="Muzemil S."/>
            <person name="Studholme D.J."/>
        </authorList>
    </citation>
    <scope>NUCLEOTIDE SEQUENCE [LARGE SCALE GENOMIC DNA]</scope>
</reference>
<sequence>MRRVCWSVCGAGDRGGGRGESRGGRFRWRMCRRRLLSLSIGFQEIYSNEKEKVAALAVRSCLAAATSHKRDR</sequence>
<gene>
    <name evidence="1" type="ORF">B296_00029750</name>
</gene>
<organism evidence="1 2">
    <name type="scientific">Ensete ventricosum</name>
    <name type="common">Abyssinian banana</name>
    <name type="synonym">Musa ensete</name>
    <dbReference type="NCBI Taxonomy" id="4639"/>
    <lineage>
        <taxon>Eukaryota</taxon>
        <taxon>Viridiplantae</taxon>
        <taxon>Streptophyta</taxon>
        <taxon>Embryophyta</taxon>
        <taxon>Tracheophyta</taxon>
        <taxon>Spermatophyta</taxon>
        <taxon>Magnoliopsida</taxon>
        <taxon>Liliopsida</taxon>
        <taxon>Zingiberales</taxon>
        <taxon>Musaceae</taxon>
        <taxon>Ensete</taxon>
    </lineage>
</organism>
<name>A0A426XW40_ENSVE</name>
<comment type="caution">
    <text evidence="1">The sequence shown here is derived from an EMBL/GenBank/DDBJ whole genome shotgun (WGS) entry which is preliminary data.</text>
</comment>
<proteinExistence type="predicted"/>
<accession>A0A426XW40</accession>
<evidence type="ECO:0000313" key="2">
    <source>
        <dbReference type="Proteomes" id="UP000287651"/>
    </source>
</evidence>
<protein>
    <submittedName>
        <fullName evidence="1">Uncharacterized protein</fullName>
    </submittedName>
</protein>
<dbReference type="AlphaFoldDB" id="A0A426XW40"/>